<dbReference type="PANTHER" id="PTHR10357:SF216">
    <property type="entry name" value="MALTOOLIGOSYL TREHALOSE SYNTHASE-RELATED"/>
    <property type="match status" value="1"/>
</dbReference>
<proteinExistence type="predicted"/>
<feature type="region of interest" description="Disordered" evidence="1">
    <location>
        <begin position="1"/>
        <end position="26"/>
    </location>
</feature>
<dbReference type="Gene3D" id="3.30.1590.10">
    <property type="entry name" value="Maltooligosyl trehalose synthase, domain 2"/>
    <property type="match status" value="1"/>
</dbReference>
<dbReference type="GO" id="GO:0047470">
    <property type="term" value="F:(1,4)-alpha-D-glucan 1-alpha-D-glucosylmutase activity"/>
    <property type="evidence" value="ECO:0007669"/>
    <property type="project" value="TreeGrafter"/>
</dbReference>
<evidence type="ECO:0000256" key="1">
    <source>
        <dbReference type="SAM" id="MobiDB-lite"/>
    </source>
</evidence>
<feature type="compositionally biased region" description="Polar residues" evidence="1">
    <location>
        <begin position="17"/>
        <end position="26"/>
    </location>
</feature>
<dbReference type="Pfam" id="PF00128">
    <property type="entry name" value="Alpha-amylase"/>
    <property type="match status" value="1"/>
</dbReference>
<dbReference type="GO" id="GO:0030980">
    <property type="term" value="P:alpha-glucan catabolic process"/>
    <property type="evidence" value="ECO:0007669"/>
    <property type="project" value="TreeGrafter"/>
</dbReference>
<accession>A0A4Q2EEW4</accession>
<dbReference type="InterPro" id="IPR013797">
    <property type="entry name" value="Maltooligo_trehalose_synth_4"/>
</dbReference>
<dbReference type="OrthoDB" id="9761577at2"/>
<dbReference type="SMART" id="SM00642">
    <property type="entry name" value="Aamy"/>
    <property type="match status" value="1"/>
</dbReference>
<dbReference type="CDD" id="cd11336">
    <property type="entry name" value="AmyAc_MTSase"/>
    <property type="match status" value="1"/>
</dbReference>
<evidence type="ECO:0000313" key="4">
    <source>
        <dbReference type="Proteomes" id="UP000290624"/>
    </source>
</evidence>
<organism evidence="3 4">
    <name type="scientific">Propioniciclava flava</name>
    <dbReference type="NCBI Taxonomy" id="2072026"/>
    <lineage>
        <taxon>Bacteria</taxon>
        <taxon>Bacillati</taxon>
        <taxon>Actinomycetota</taxon>
        <taxon>Actinomycetes</taxon>
        <taxon>Propionibacteriales</taxon>
        <taxon>Propionibacteriaceae</taxon>
        <taxon>Propioniciclava</taxon>
    </lineage>
</organism>
<reference evidence="3 4" key="1">
    <citation type="submission" date="2018-01" db="EMBL/GenBank/DDBJ databases">
        <title>Lactibacter flavus gen. nov., sp. nov., a novel bacterium of the family Propionibacteriaceae isolated from raw milk and dairy products.</title>
        <authorList>
            <person name="Wenning M."/>
            <person name="Breitenwieser F."/>
            <person name="Huptas C."/>
            <person name="von Neubeck M."/>
            <person name="Busse H.-J."/>
            <person name="Scherer S."/>
        </authorList>
    </citation>
    <scope>NUCLEOTIDE SEQUENCE [LARGE SCALE GENOMIC DNA]</scope>
    <source>
        <strain evidence="3 4">VG341</strain>
    </source>
</reference>
<evidence type="ECO:0000313" key="3">
    <source>
        <dbReference type="EMBL" id="RXW31729.1"/>
    </source>
</evidence>
<dbReference type="SUPFAM" id="SSF51445">
    <property type="entry name" value="(Trans)glycosidases"/>
    <property type="match status" value="1"/>
</dbReference>
<dbReference type="Gene3D" id="3.20.20.80">
    <property type="entry name" value="Glycosidases"/>
    <property type="match status" value="1"/>
</dbReference>
<evidence type="ECO:0000259" key="2">
    <source>
        <dbReference type="SMART" id="SM00642"/>
    </source>
</evidence>
<sequence>MTDATAPSAVPPAPQHLPSSGRRTPVSTYRLQLGPELTFDEAITHLDYLDGLGVTDLYLSPILQAAPGSTHGYDVVDHATISAPMGGRDGFERLAAAAHSRGMGVIVDVVPNHMGVPTPIYHNRALWSVLKDGPASPYAAWFDGTDDGAAGRILMPVLGARIGTVLANGEITLERRVVPGLEDEGEQPVLVYYDHVFPVRAGTENLPLPLCVQEQHYRLAYWKVADEELNFRRFFDVDTLVAVRVEDPAVFDATHALLLDLFHAGHIDAFRIDHPDGLADPRGYLRRLSMATGGAWIAAEKILEGSEDLPEDWPVAGTTGYDASWRISALHCDPNGAANLGNIAHVITGDIPGSLPEVITTSKREVATTSLFAEVHRVATLADDICRDDIMLRDHTFTWIRSCLTEMIVALDRYRAYIVPGEPAPDGAVEIIEHAARAARAALDAELHETLDVVIDLVLGREVGVEGHTQRIQRDELVVRFQQACGAVMAKGVEDTAFYRWTQLVSLNEVGGDPEAWSINSDEFHQWASAMAATWPVTMTCGTTHDTKRSEDVRSRIGVLSQYSSEWRALLTKLHPYAAGLEGHTENLLWQILAGTWTDAGPIERERLERYMLKASREQKLWTSWTHNDADGEAALSAFLDKLYDDGDILGAFADWYEFTADSVRTSVLSRKAIQLTCLGVADTYQSCETLQNYLVDPDNRAPVDFAALATMATDLDARDPITLAEEKFHLTRAILQLRRRRPDAFVGAQAAYRPLPSSTGHVVCYARGEDPQVVTVAARLHRVIENLQGFTEHSVVLPGGRWRDVLSGAEFDGGSTLIADLLTRYPVAVLEKIAGPQGDQARTEADELARPEIQIPLFRPGVRHQSTPTQRPSEDTEVTGLLGWLTKRFFDKHDDGHPHG</sequence>
<gene>
    <name evidence="3" type="primary">treY</name>
    <name evidence="3" type="ORF">C1706_10670</name>
</gene>
<dbReference type="Gene3D" id="1.10.150.200">
    <property type="entry name" value="Maltooligosyl trehalose synthase, domain 3"/>
    <property type="match status" value="1"/>
</dbReference>
<protein>
    <submittedName>
        <fullName evidence="3">Malto-oligosyltrehalose synthase</fullName>
    </submittedName>
</protein>
<dbReference type="InterPro" id="IPR017853">
    <property type="entry name" value="GH"/>
</dbReference>
<keyword evidence="4" id="KW-1185">Reference proteome</keyword>
<dbReference type="NCBIfam" id="TIGR02401">
    <property type="entry name" value="trehalose_TreY"/>
    <property type="match status" value="1"/>
</dbReference>
<dbReference type="Gene3D" id="1.10.10.470">
    <property type="entry name" value="Maltooligosyl trehalose synthase, domain 4"/>
    <property type="match status" value="1"/>
</dbReference>
<dbReference type="EMBL" id="PPCV01000007">
    <property type="protein sequence ID" value="RXW31729.1"/>
    <property type="molecule type" value="Genomic_DNA"/>
</dbReference>
<dbReference type="GO" id="GO:0005992">
    <property type="term" value="P:trehalose biosynthetic process"/>
    <property type="evidence" value="ECO:0007669"/>
    <property type="project" value="TreeGrafter"/>
</dbReference>
<feature type="domain" description="Glycosyl hydrolase family 13 catalytic" evidence="2">
    <location>
        <begin position="25"/>
        <end position="415"/>
    </location>
</feature>
<dbReference type="AlphaFoldDB" id="A0A4Q2EEW4"/>
<comment type="caution">
    <text evidence="3">The sequence shown here is derived from an EMBL/GenBank/DDBJ whole genome shotgun (WGS) entry which is preliminary data.</text>
</comment>
<dbReference type="InterPro" id="IPR012767">
    <property type="entry name" value="Trehalose_TreY"/>
</dbReference>
<name>A0A4Q2EEW4_9ACTN</name>
<dbReference type="Proteomes" id="UP000290624">
    <property type="component" value="Unassembled WGS sequence"/>
</dbReference>
<dbReference type="PANTHER" id="PTHR10357">
    <property type="entry name" value="ALPHA-AMYLASE FAMILY MEMBER"/>
    <property type="match status" value="1"/>
</dbReference>
<dbReference type="InterPro" id="IPR006047">
    <property type="entry name" value="GH13_cat_dom"/>
</dbReference>